<dbReference type="RefSeq" id="WP_151673976.1">
    <property type="nucleotide sequence ID" value="NZ_BKCG01000003.1"/>
</dbReference>
<organism evidence="2 3">
    <name type="scientific">Patiriisocius marinus</name>
    <dbReference type="NCBI Taxonomy" id="1397112"/>
    <lineage>
        <taxon>Bacteria</taxon>
        <taxon>Pseudomonadati</taxon>
        <taxon>Bacteroidota</taxon>
        <taxon>Flavobacteriia</taxon>
        <taxon>Flavobacteriales</taxon>
        <taxon>Flavobacteriaceae</taxon>
        <taxon>Patiriisocius</taxon>
    </lineage>
</organism>
<gene>
    <name evidence="2" type="ORF">ULMA_16810</name>
</gene>
<dbReference type="PROSITE" id="PS51257">
    <property type="entry name" value="PROKAR_LIPOPROTEIN"/>
    <property type="match status" value="1"/>
</dbReference>
<sequence>MKLSYLITSTLLIAFLFLSCNETKNDNQETDIDGVYQSVGYGRILKIIDGEFLLADVTSLSCMPLMDGKISDFNENISYANDTITLKDGINIYLFSRTIDAPQVCKKGTPAYIEAQNNINNPERNFEILWENFKDHYAYFELRNVNPDTMYATYRPKVTAETTDAELFFILTEMLDSFDDGHISISAPDEIEEAAEKLVELNVVDSTISKETNDTQNVEKLNNFKVAEMVANKYIPDGITKNAGILRYGTLKENIGYLQINLMMGLADYGISDTLSLRDYFDHYFEFVEESDNDTKDELIGLNKTLDAVMGSFATTEALIIDVRFNGGGKDEVGMDVLKRLNSEEKIVFTKKGKFGNGFTPINTVTQPASNNAYSKPVYLLISTESASATEIMTLSSLSMPNITRIGSTTEGVFSDVLDKELPNGWDFGLSSEVYLDMNGVNYESKGIPADIKITYSSDKQEFLKKVISDLDANKDASIETAISMVINK</sequence>
<dbReference type="GO" id="GO:0008236">
    <property type="term" value="F:serine-type peptidase activity"/>
    <property type="evidence" value="ECO:0007669"/>
    <property type="project" value="InterPro"/>
</dbReference>
<feature type="domain" description="Tail specific protease" evidence="1">
    <location>
        <begin position="232"/>
        <end position="455"/>
    </location>
</feature>
<dbReference type="Proteomes" id="UP000326509">
    <property type="component" value="Unassembled WGS sequence"/>
</dbReference>
<dbReference type="PANTHER" id="PTHR11261">
    <property type="entry name" value="INTERPHOTORECEPTOR RETINOID-BINDING PROTEIN"/>
    <property type="match status" value="1"/>
</dbReference>
<comment type="caution">
    <text evidence="2">The sequence shown here is derived from an EMBL/GenBank/DDBJ whole genome shotgun (WGS) entry which is preliminary data.</text>
</comment>
<reference evidence="2 3" key="1">
    <citation type="submission" date="2019-08" db="EMBL/GenBank/DDBJ databases">
        <title>Draft genome sequence of Ulvibacter marinus type strain NBRC 109484.</title>
        <authorList>
            <person name="Kawano K."/>
            <person name="Ushijima N."/>
            <person name="Kihara M."/>
            <person name="Itoh H."/>
        </authorList>
    </citation>
    <scope>NUCLEOTIDE SEQUENCE [LARGE SCALE GENOMIC DNA]</scope>
    <source>
        <strain evidence="2 3">NBRC 109484</strain>
    </source>
</reference>
<evidence type="ECO:0000313" key="3">
    <source>
        <dbReference type="Proteomes" id="UP000326509"/>
    </source>
</evidence>
<dbReference type="GO" id="GO:0006508">
    <property type="term" value="P:proteolysis"/>
    <property type="evidence" value="ECO:0007669"/>
    <property type="project" value="InterPro"/>
</dbReference>
<dbReference type="Gene3D" id="3.90.226.10">
    <property type="entry name" value="2-enoyl-CoA Hydratase, Chain A, domain 1"/>
    <property type="match status" value="1"/>
</dbReference>
<dbReference type="EMBL" id="BKCG01000003">
    <property type="protein sequence ID" value="GER59573.1"/>
    <property type="molecule type" value="Genomic_DNA"/>
</dbReference>
<dbReference type="AlphaFoldDB" id="A0A5J4J178"/>
<protein>
    <recommendedName>
        <fullName evidence="1">Tail specific protease domain-containing protein</fullName>
    </recommendedName>
</protein>
<dbReference type="CDD" id="cd07563">
    <property type="entry name" value="Peptidase_S41_IRBP"/>
    <property type="match status" value="1"/>
</dbReference>
<name>A0A5J4J178_9FLAO</name>
<dbReference type="OrthoDB" id="6397760at2"/>
<dbReference type="Gene3D" id="3.30.750.44">
    <property type="match status" value="1"/>
</dbReference>
<dbReference type="PANTHER" id="PTHR11261:SF3">
    <property type="entry name" value="RETINOL-BINDING PROTEIN 3"/>
    <property type="match status" value="1"/>
</dbReference>
<dbReference type="Pfam" id="PF14684">
    <property type="entry name" value="Tricorn_C1"/>
    <property type="match status" value="1"/>
</dbReference>
<dbReference type="InterPro" id="IPR005151">
    <property type="entry name" value="Tail-specific_protease"/>
</dbReference>
<evidence type="ECO:0000259" key="1">
    <source>
        <dbReference type="SMART" id="SM00245"/>
    </source>
</evidence>
<evidence type="ECO:0000313" key="2">
    <source>
        <dbReference type="EMBL" id="GER59573.1"/>
    </source>
</evidence>
<dbReference type="InterPro" id="IPR028204">
    <property type="entry name" value="Tricorn_C1"/>
</dbReference>
<keyword evidence="3" id="KW-1185">Reference proteome</keyword>
<dbReference type="SMART" id="SM00245">
    <property type="entry name" value="TSPc"/>
    <property type="match status" value="1"/>
</dbReference>
<accession>A0A5J4J178</accession>
<dbReference type="Pfam" id="PF03572">
    <property type="entry name" value="Peptidase_S41"/>
    <property type="match status" value="1"/>
</dbReference>
<proteinExistence type="predicted"/>
<dbReference type="InterPro" id="IPR029045">
    <property type="entry name" value="ClpP/crotonase-like_dom_sf"/>
</dbReference>
<dbReference type="SUPFAM" id="SSF52096">
    <property type="entry name" value="ClpP/crotonase"/>
    <property type="match status" value="1"/>
</dbReference>